<comment type="caution">
    <text evidence="2">The sequence shown here is derived from an EMBL/GenBank/DDBJ whole genome shotgun (WGS) entry which is preliminary data.</text>
</comment>
<keyword evidence="1" id="KW-0812">Transmembrane</keyword>
<keyword evidence="1" id="KW-0472">Membrane</keyword>
<evidence type="ECO:0000313" key="3">
    <source>
        <dbReference type="Proteomes" id="UP001596037"/>
    </source>
</evidence>
<dbReference type="EMBL" id="JBHSMF010000006">
    <property type="protein sequence ID" value="MFC5497434.1"/>
    <property type="molecule type" value="Genomic_DNA"/>
</dbReference>
<gene>
    <name evidence="2" type="ORF">ACFPOE_07805</name>
</gene>
<evidence type="ECO:0000256" key="1">
    <source>
        <dbReference type="SAM" id="Phobius"/>
    </source>
</evidence>
<keyword evidence="1" id="KW-1133">Transmembrane helix</keyword>
<name>A0ABW0NBZ8_9BURK</name>
<dbReference type="RefSeq" id="WP_376849503.1">
    <property type="nucleotide sequence ID" value="NZ_JBHSMF010000006.1"/>
</dbReference>
<keyword evidence="3" id="KW-1185">Reference proteome</keyword>
<proteinExistence type="predicted"/>
<sequence>MQGLLTFLVRLVLLAAGLVFAASLAVVVALALTLWSVRYAWARLTGRAVSPFVVHVRARRGFENMTRRPAAVRPAPEIGDIIDVEAKPPRNPG</sequence>
<organism evidence="2 3">
    <name type="scientific">Caenimonas terrae</name>
    <dbReference type="NCBI Taxonomy" id="696074"/>
    <lineage>
        <taxon>Bacteria</taxon>
        <taxon>Pseudomonadati</taxon>
        <taxon>Pseudomonadota</taxon>
        <taxon>Betaproteobacteria</taxon>
        <taxon>Burkholderiales</taxon>
        <taxon>Comamonadaceae</taxon>
        <taxon>Caenimonas</taxon>
    </lineage>
</organism>
<dbReference type="Proteomes" id="UP001596037">
    <property type="component" value="Unassembled WGS sequence"/>
</dbReference>
<accession>A0ABW0NBZ8</accession>
<protein>
    <submittedName>
        <fullName evidence="2">Uncharacterized protein</fullName>
    </submittedName>
</protein>
<reference evidence="3" key="1">
    <citation type="journal article" date="2019" name="Int. J. Syst. Evol. Microbiol.">
        <title>The Global Catalogue of Microorganisms (GCM) 10K type strain sequencing project: providing services to taxonomists for standard genome sequencing and annotation.</title>
        <authorList>
            <consortium name="The Broad Institute Genomics Platform"/>
            <consortium name="The Broad Institute Genome Sequencing Center for Infectious Disease"/>
            <person name="Wu L."/>
            <person name="Ma J."/>
        </authorList>
    </citation>
    <scope>NUCLEOTIDE SEQUENCE [LARGE SCALE GENOMIC DNA]</scope>
    <source>
        <strain evidence="3">CCUG 57401</strain>
    </source>
</reference>
<feature type="transmembrane region" description="Helical" evidence="1">
    <location>
        <begin position="12"/>
        <end position="37"/>
    </location>
</feature>
<evidence type="ECO:0000313" key="2">
    <source>
        <dbReference type="EMBL" id="MFC5497434.1"/>
    </source>
</evidence>